<dbReference type="AlphaFoldDB" id="W5WIH7"/>
<evidence type="ECO:0000259" key="1">
    <source>
        <dbReference type="SMART" id="SM00382"/>
    </source>
</evidence>
<protein>
    <recommendedName>
        <fullName evidence="1">AAA+ ATPase domain-containing protein</fullName>
    </recommendedName>
</protein>
<feature type="domain" description="AAA+ ATPase" evidence="1">
    <location>
        <begin position="217"/>
        <end position="371"/>
    </location>
</feature>
<dbReference type="InterPro" id="IPR018647">
    <property type="entry name" value="SLFN_3-like_DNA/RNA_helicase"/>
</dbReference>
<dbReference type="HOGENOM" id="CLU_019642_0_0_11"/>
<dbReference type="eggNOG" id="COG3410">
    <property type="taxonomic scope" value="Bacteria"/>
</dbReference>
<dbReference type="RefSeq" id="WP_338033828.1">
    <property type="nucleotide sequence ID" value="NZ_CP007155.1"/>
</dbReference>
<evidence type="ECO:0000313" key="3">
    <source>
        <dbReference type="Proteomes" id="UP000019225"/>
    </source>
</evidence>
<dbReference type="EMBL" id="CP007155">
    <property type="protein sequence ID" value="AHI01009.1"/>
    <property type="molecule type" value="Genomic_DNA"/>
</dbReference>
<accession>W5WIH7</accession>
<dbReference type="SMART" id="SM00382">
    <property type="entry name" value="AAA"/>
    <property type="match status" value="1"/>
</dbReference>
<dbReference type="CDD" id="cd00009">
    <property type="entry name" value="AAA"/>
    <property type="match status" value="1"/>
</dbReference>
<dbReference type="Proteomes" id="UP000019225">
    <property type="component" value="Chromosome"/>
</dbReference>
<evidence type="ECO:0000313" key="2">
    <source>
        <dbReference type="EMBL" id="AHI01009.1"/>
    </source>
</evidence>
<dbReference type="InterPro" id="IPR003593">
    <property type="entry name" value="AAA+_ATPase"/>
</dbReference>
<reference evidence="2 3" key="1">
    <citation type="journal article" date="2014" name="BMC Genomics">
        <title>Complete genome sequence of producer of the glycopeptide antibiotic Aculeximycin Kutzneria albida DSM 43870T, a representative of minor genus of Pseudonocardiaceae.</title>
        <authorList>
            <person name="Rebets Y."/>
            <person name="Tokovenko B."/>
            <person name="Lushchyk I."/>
            <person name="Ruckert C."/>
            <person name="Zaburannyi N."/>
            <person name="Bechthold A."/>
            <person name="Kalinowski J."/>
            <person name="Luzhetskyy A."/>
        </authorList>
    </citation>
    <scope>NUCLEOTIDE SEQUENCE [LARGE SCALE GENOMIC DNA]</scope>
    <source>
        <strain evidence="2">DSM 43870</strain>
    </source>
</reference>
<gene>
    <name evidence="2" type="ORF">KALB_7651</name>
</gene>
<dbReference type="STRING" id="1449976.KALB_7651"/>
<organism evidence="2 3">
    <name type="scientific">Kutzneria albida DSM 43870</name>
    <dbReference type="NCBI Taxonomy" id="1449976"/>
    <lineage>
        <taxon>Bacteria</taxon>
        <taxon>Bacillati</taxon>
        <taxon>Actinomycetota</taxon>
        <taxon>Actinomycetes</taxon>
        <taxon>Pseudonocardiales</taxon>
        <taxon>Pseudonocardiaceae</taxon>
        <taxon>Kutzneria</taxon>
    </lineage>
</organism>
<keyword evidence="3" id="KW-1185">Reference proteome</keyword>
<dbReference type="SUPFAM" id="SSF52540">
    <property type="entry name" value="P-loop containing nucleoside triphosphate hydrolases"/>
    <property type="match status" value="1"/>
</dbReference>
<name>W5WIH7_9PSEU</name>
<dbReference type="PATRIC" id="fig|1449976.3.peg.7685"/>
<dbReference type="Gene3D" id="3.40.50.300">
    <property type="entry name" value="P-loop containing nucleotide triphosphate hydrolases"/>
    <property type="match status" value="1"/>
</dbReference>
<dbReference type="eggNOG" id="COG0507">
    <property type="taxonomic scope" value="Bacteria"/>
</dbReference>
<dbReference type="Pfam" id="PF09848">
    <property type="entry name" value="SLFN-g3_helicase"/>
    <property type="match status" value="1"/>
</dbReference>
<dbReference type="KEGG" id="kal:KALB_7651"/>
<proteinExistence type="predicted"/>
<sequence length="589" mass="65183">MRSWQNSLPVLFRDLVDAGLGDVEVLLEHQLPHSKMRIDVVLCGIHPRTDETSYVFVELKQWSRAEALLESVVTVPGLGRKLHPAEQVRCYCQYFLDHTPALADRPRTVHGIAYLHNARRADVASDRIDDYGRLFTLDERAKLVDHLRSVLGVGCRRDVNRTAGDDFLTFEHRPTKAFLKHVAAELQDRKQFVLLDDQKVAYEIVLDAVVRSKAAMTRTAVIVMGGPGSGKSVIALSLVAELARRGVEVAHATGSKAFTKTMRKYGGKGSTRLQGTFKYFNSFMTADPSSLQVLVCDEAHRIRENSVSRFTPKQARDQARRQIDELLAVAAVPVFLLDENQVVRPGEMGTEADIAAAAEAAGCKVEVVRLHDQLRCGGSVSYDTWVARLLGLGGEVGPPIPWSKIAGPLDEGITVTSAPSPAQLEKWVLAQQAEDGTGRLAAGYCWKWSNPVQPEGEAPRLVEDVVIGDWRRPWNAKADAKPKVPDVPESDYWATDERGFGQVGCIYTAQGFEYDWSGVIFGPDLVRRDGRWVAIRELSKDPDLRRAGDLHFAALVKNTYKVLLTRGMRGTAVCSTDPETQAFLEEMAS</sequence>
<dbReference type="InterPro" id="IPR027417">
    <property type="entry name" value="P-loop_NTPase"/>
</dbReference>